<keyword evidence="4" id="KW-0862">Zinc</keyword>
<reference evidence="7 8" key="1">
    <citation type="journal article" date="2016" name="Sci. Rep.">
        <title>The genome sequence of the outbreeding globe artichoke constructed de novo incorporating a phase-aware low-pass sequencing strategy of F1 progeny.</title>
        <authorList>
            <person name="Scaglione D."/>
            <person name="Reyes-Chin-Wo S."/>
            <person name="Acquadro A."/>
            <person name="Froenicke L."/>
            <person name="Portis E."/>
            <person name="Beitel C."/>
            <person name="Tirone M."/>
            <person name="Mauro R."/>
            <person name="Lo Monaco A."/>
            <person name="Mauromicale G."/>
            <person name="Faccioli P."/>
            <person name="Cattivelli L."/>
            <person name="Rieseberg L."/>
            <person name="Michelmore R."/>
            <person name="Lanteri S."/>
        </authorList>
    </citation>
    <scope>NUCLEOTIDE SEQUENCE [LARGE SCALE GENOMIC DNA]</scope>
    <source>
        <strain evidence="7">2C</strain>
    </source>
</reference>
<feature type="compositionally biased region" description="Polar residues" evidence="5">
    <location>
        <begin position="668"/>
        <end position="686"/>
    </location>
</feature>
<feature type="region of interest" description="Disordered" evidence="5">
    <location>
        <begin position="125"/>
        <end position="149"/>
    </location>
</feature>
<evidence type="ECO:0000256" key="2">
    <source>
        <dbReference type="ARBA" id="ARBA00022737"/>
    </source>
</evidence>
<dbReference type="STRING" id="59895.A0A103XXW8"/>
<dbReference type="Gramene" id="KVH98931">
    <property type="protein sequence ID" value="KVH98931"/>
    <property type="gene ID" value="Ccrd_022839"/>
</dbReference>
<keyword evidence="3" id="KW-0863">Zinc-finger</keyword>
<comment type="caution">
    <text evidence="7">The sequence shown here is derived from an EMBL/GenBank/DDBJ whole genome shotgun (WGS) entry which is preliminary data.</text>
</comment>
<name>A0A103XXW8_CYNCS</name>
<organism evidence="7 8">
    <name type="scientific">Cynara cardunculus var. scolymus</name>
    <name type="common">Globe artichoke</name>
    <name type="synonym">Cynara scolymus</name>
    <dbReference type="NCBI Taxonomy" id="59895"/>
    <lineage>
        <taxon>Eukaryota</taxon>
        <taxon>Viridiplantae</taxon>
        <taxon>Streptophyta</taxon>
        <taxon>Embryophyta</taxon>
        <taxon>Tracheophyta</taxon>
        <taxon>Spermatophyta</taxon>
        <taxon>Magnoliopsida</taxon>
        <taxon>eudicotyledons</taxon>
        <taxon>Gunneridae</taxon>
        <taxon>Pentapetalae</taxon>
        <taxon>asterids</taxon>
        <taxon>campanulids</taxon>
        <taxon>Asterales</taxon>
        <taxon>Asteraceae</taxon>
        <taxon>Carduoideae</taxon>
        <taxon>Cardueae</taxon>
        <taxon>Carduinae</taxon>
        <taxon>Cynara</taxon>
    </lineage>
</organism>
<accession>A0A103XXW8</accession>
<dbReference type="EMBL" id="LEKV01003641">
    <property type="protein sequence ID" value="KVH98931.1"/>
    <property type="molecule type" value="Genomic_DNA"/>
</dbReference>
<proteinExistence type="predicted"/>
<dbReference type="Gene3D" id="3.30.1520.10">
    <property type="entry name" value="Phox-like domain"/>
    <property type="match status" value="1"/>
</dbReference>
<evidence type="ECO:0000256" key="5">
    <source>
        <dbReference type="SAM" id="MobiDB-lite"/>
    </source>
</evidence>
<dbReference type="GO" id="GO:0005768">
    <property type="term" value="C:endosome"/>
    <property type="evidence" value="ECO:0007669"/>
    <property type="project" value="UniProtKB-ARBA"/>
</dbReference>
<gene>
    <name evidence="7" type="ORF">Ccrd_022839</name>
</gene>
<dbReference type="SUPFAM" id="SSF64268">
    <property type="entry name" value="PX domain"/>
    <property type="match status" value="1"/>
</dbReference>
<dbReference type="SMART" id="SM01175">
    <property type="entry name" value="DUF4206"/>
    <property type="match status" value="1"/>
</dbReference>
<dbReference type="PANTHER" id="PTHR12326">
    <property type="entry name" value="PLECKSTRIN HOMOLOGY DOMAIN CONTAINING PROTEIN"/>
    <property type="match status" value="1"/>
</dbReference>
<dbReference type="InterPro" id="IPR036871">
    <property type="entry name" value="PX_dom_sf"/>
</dbReference>
<feature type="region of interest" description="Disordered" evidence="5">
    <location>
        <begin position="659"/>
        <end position="686"/>
    </location>
</feature>
<feature type="domain" description="PX" evidence="6">
    <location>
        <begin position="703"/>
        <end position="823"/>
    </location>
</feature>
<evidence type="ECO:0000313" key="8">
    <source>
        <dbReference type="Proteomes" id="UP000243975"/>
    </source>
</evidence>
<dbReference type="Proteomes" id="UP000243975">
    <property type="component" value="Unassembled WGS sequence"/>
</dbReference>
<keyword evidence="8" id="KW-1185">Reference proteome</keyword>
<dbReference type="GO" id="GO:0016020">
    <property type="term" value="C:membrane"/>
    <property type="evidence" value="ECO:0007669"/>
    <property type="project" value="UniProtKB-ARBA"/>
</dbReference>
<dbReference type="PANTHER" id="PTHR12326:SF3">
    <property type="entry name" value="DIFFERENTIALLY EXPRESSED IN FDCP 8 HOMOLOG"/>
    <property type="match status" value="1"/>
</dbReference>
<dbReference type="InterPro" id="IPR051366">
    <property type="entry name" value="DEF8"/>
</dbReference>
<evidence type="ECO:0000259" key="6">
    <source>
        <dbReference type="PROSITE" id="PS50195"/>
    </source>
</evidence>
<protein>
    <recommendedName>
        <fullName evidence="6">PX domain-containing protein</fullName>
    </recommendedName>
</protein>
<dbReference type="PROSITE" id="PS50195">
    <property type="entry name" value="PX"/>
    <property type="match status" value="1"/>
</dbReference>
<sequence length="1151" mass="128658">MNGEGDSEALPEAVSLNDRLDDELLTWKVSDRQLLDRSNEVSPVSSRYSSCGESEFDRYCSANSVMGTPSLCGSVGTFQDFPDSDIGCVKSLRVGDVGVLESFSLGGRLERKSDDKNSLALGRLGEYRPRSESSDVKRGLNKRNNEKSEQTLVVRENEMHSYDELETSFTDLPDGGGVVLWKDDINSKRMQSTSTHRSLVNNISAETMEKQRVEEGSEPRMGIDQVNNIFEGEKHLDAHSEGETSARLEHSESEGSMFGYGTDDEEPTDLPPIGSMWKDNINSKSIQDTSNKPVVNNISAEAMEEHMIEGSASCKGIHHVNNVFEGGRHLDERSDGETSSMLEHSESEGSMYGYGTDIEEPTGLSSRGYPHYSQDKKSNSENTLLMTSAIAYGSNDWNDFMQETMENPQNLFVIDENQGHNQNEIGSGGHVSKSTFGCQSIDVSQKQENVKDFHMNNQIDVSHDLPMYSKTHSISHIDLLKHGEEDRGQFVNDMAVIAKQAEDVNQLKLEEVSRVEKAPLMDVLPRKPEHTNSKKTTDSLTSHLKLGHVSSTLTQEAEDHVAEMPKDKRPFSLQSLPNINVEKKPNATPISFNIPEDLQKASKPAKIDKRMKRLEGEEKIASRIATLAENYELNEFYDEVVYEMEEILLDSGESPAARFTRSRKHHSQLSLPSRDGGSTASTSSIDNSHSVVHKIDGIQVVGAKQKKGDVSLGERLVGVKEYTVYTLRVWSGTHQWEVERRYRDFFTLYRRLKASFANKGWDLPSPWSSVDRESRKYFGNASPDVISERSVLIQECLQSIIHSKFSSSLPSSMMWFLSPPKTGPGSPVFNTHISQSQISSGSKPTPVYTLGQSISLIVEIRPHKSMRQMLEAQHYTCAGCHKYFDEGKTRLWEFVQTLGWGKPRVCEYSGQVFCSSCHINETAILPARVLHWWDFTEYPVSQLAKSYLDSIHDKPMLCVSAVNPFLFSKVPPLQHVINVRKRIGRMLPYVRCPFRRSIYKGVGSRRYILESSDFFALKDLVDLSKGVFAALPVMVETISKKIVDHITDECLICYDVGVPCGARQACDDPSSLIFPFQTVTCPCGVDLGERSVRTPNVSTNEVPKNLVNDTESRSSMAFLSGLLSKATPAKFWRPKDNDTVIPMGSLPNSSL</sequence>
<evidence type="ECO:0000256" key="4">
    <source>
        <dbReference type="ARBA" id="ARBA00022833"/>
    </source>
</evidence>
<keyword evidence="2" id="KW-0677">Repeat</keyword>
<dbReference type="InterPro" id="IPR001683">
    <property type="entry name" value="PX_dom"/>
</dbReference>
<dbReference type="GO" id="GO:0035091">
    <property type="term" value="F:phosphatidylinositol binding"/>
    <property type="evidence" value="ECO:0007669"/>
    <property type="project" value="InterPro"/>
</dbReference>
<evidence type="ECO:0000256" key="3">
    <source>
        <dbReference type="ARBA" id="ARBA00022771"/>
    </source>
</evidence>
<dbReference type="GO" id="GO:0008270">
    <property type="term" value="F:zinc ion binding"/>
    <property type="evidence" value="ECO:0007669"/>
    <property type="project" value="UniProtKB-KW"/>
</dbReference>
<dbReference type="InterPro" id="IPR025258">
    <property type="entry name" value="RH_dom"/>
</dbReference>
<keyword evidence="1" id="KW-0479">Metal-binding</keyword>
<dbReference type="CDD" id="cd06093">
    <property type="entry name" value="PX_domain"/>
    <property type="match status" value="1"/>
</dbReference>
<evidence type="ECO:0000313" key="7">
    <source>
        <dbReference type="EMBL" id="KVH98931.1"/>
    </source>
</evidence>
<dbReference type="Pfam" id="PF00787">
    <property type="entry name" value="PX"/>
    <property type="match status" value="1"/>
</dbReference>
<dbReference type="Pfam" id="PF13901">
    <property type="entry name" value="RH_dom"/>
    <property type="match status" value="1"/>
</dbReference>
<evidence type="ECO:0000256" key="1">
    <source>
        <dbReference type="ARBA" id="ARBA00022723"/>
    </source>
</evidence>
<dbReference type="AlphaFoldDB" id="A0A103XXW8"/>